<evidence type="ECO:0000259" key="4">
    <source>
        <dbReference type="Pfam" id="PF01555"/>
    </source>
</evidence>
<dbReference type="AlphaFoldDB" id="I4ECD1"/>
<dbReference type="Proteomes" id="UP000004221">
    <property type="component" value="Unassembled WGS sequence"/>
</dbReference>
<dbReference type="EMBL" id="CAGS01000005">
    <property type="protein sequence ID" value="CCF82343.1"/>
    <property type="molecule type" value="Genomic_DNA"/>
</dbReference>
<evidence type="ECO:0000313" key="7">
    <source>
        <dbReference type="Proteomes" id="UP000004221"/>
    </source>
</evidence>
<dbReference type="REBASE" id="153120">
    <property type="entry name" value="M.NhoORF20023P"/>
</dbReference>
<comment type="similarity">
    <text evidence="1">Belongs to the N(4)/N(6)-methyltransferase family.</text>
</comment>
<dbReference type="Pfam" id="PF01555">
    <property type="entry name" value="N6_N4_Mtase"/>
    <property type="match status" value="1"/>
</dbReference>
<proteinExistence type="inferred from homology"/>
<dbReference type="GO" id="GO:0032259">
    <property type="term" value="P:methylation"/>
    <property type="evidence" value="ECO:0007669"/>
    <property type="project" value="UniProtKB-KW"/>
</dbReference>
<gene>
    <name evidence="6" type="ORF">NITHO_1020023</name>
</gene>
<keyword evidence="7" id="KW-1185">Reference proteome</keyword>
<comment type="caution">
    <text evidence="6">The sequence shown here is derived from an EMBL/GenBank/DDBJ whole genome shotgun (WGS) entry which is preliminary data.</text>
</comment>
<dbReference type="Pfam" id="PF22722">
    <property type="entry name" value="NA-iREase1"/>
    <property type="match status" value="1"/>
</dbReference>
<keyword evidence="3" id="KW-0808">Transferase</keyword>
<dbReference type="InterPro" id="IPR002052">
    <property type="entry name" value="DNA_methylase_N6_adenine_CS"/>
</dbReference>
<dbReference type="OrthoDB" id="9800801at2"/>
<dbReference type="InterPro" id="IPR011856">
    <property type="entry name" value="tRNA_endonuc-like_dom_sf"/>
</dbReference>
<dbReference type="InterPro" id="IPR001091">
    <property type="entry name" value="RM_Methyltransferase"/>
</dbReference>
<sequence>MDRDHSAWKNRLYFGDNLDILREHIPSDSVDLIYLDPPFNSNASYNVLFKEQSGEQSAAQIHAFGDTWHWGLESERAYHEVVTTGTKKLADLLQSIRVFLGQNDMMAYLVMIAQRLVELHRVLKSTGSIYLHCDPTASHYIKLLMDAVFGPANFRDEIVWKRTTSHSDAKRWSPIHDTLLYYAKSDRFTWNPQYAPFEEQYVADKYRYHEADGRRYQLDNMTSPSPRPNMMYEWKGFPSPPKGWRFSKETMARLDAECRIWYPEDTSKRPRIKRYLDEMPGMVIGSIWTDIAPINSQAKERLGYPTQKPEALLERIIRASSNEGDVVLDPFCGCGTAVAVAERLHRRWIGIDVTHLAITLMQRRLEDAFGSELSPYEVIGDPKDIDGAYDLASRDRYQFQWWALSLVDGRPAQDSKKKGADSGIDGYINFFDDNSGRAKTIIVQVKSGNVSVRDIRDLKGVLDREKATIGVLITLKEPSKPMLNEAVSSGFYVPDHYPDRQYPRLQILTIAELLDGKQVQYPGLAPVASYRKAERKRKDSDTQQHLALGS</sequence>
<feature type="domain" description="DNA methylase N-4/N-6" evidence="4">
    <location>
        <begin position="30"/>
        <end position="355"/>
    </location>
</feature>
<evidence type="ECO:0000313" key="6">
    <source>
        <dbReference type="EMBL" id="CCF82343.1"/>
    </source>
</evidence>
<evidence type="ECO:0000256" key="3">
    <source>
        <dbReference type="ARBA" id="ARBA00022679"/>
    </source>
</evidence>
<dbReference type="SUPFAM" id="SSF53335">
    <property type="entry name" value="S-adenosyl-L-methionine-dependent methyltransferases"/>
    <property type="match status" value="1"/>
</dbReference>
<protein>
    <submittedName>
        <fullName evidence="6">DNA methylase N-4/N-6 domain protein</fullName>
    </submittedName>
</protein>
<dbReference type="PROSITE" id="PS00092">
    <property type="entry name" value="N6_MTASE"/>
    <property type="match status" value="1"/>
</dbReference>
<dbReference type="Gene3D" id="3.40.50.150">
    <property type="entry name" value="Vaccinia Virus protein VP39"/>
    <property type="match status" value="1"/>
</dbReference>
<dbReference type="GO" id="GO:0003677">
    <property type="term" value="F:DNA binding"/>
    <property type="evidence" value="ECO:0007669"/>
    <property type="project" value="InterPro"/>
</dbReference>
<dbReference type="InterPro" id="IPR054557">
    <property type="entry name" value="NA-iREase1_dom"/>
</dbReference>
<evidence type="ECO:0000256" key="1">
    <source>
        <dbReference type="ARBA" id="ARBA00006594"/>
    </source>
</evidence>
<organism evidence="6 7">
    <name type="scientific">Nitrolancea hollandica Lb</name>
    <dbReference type="NCBI Taxonomy" id="1129897"/>
    <lineage>
        <taxon>Bacteria</taxon>
        <taxon>Pseudomonadati</taxon>
        <taxon>Thermomicrobiota</taxon>
        <taxon>Thermomicrobia</taxon>
        <taxon>Sphaerobacterales</taxon>
        <taxon>Sphaerobacterineae</taxon>
        <taxon>Sphaerobacteraceae</taxon>
        <taxon>Nitrolancea</taxon>
    </lineage>
</organism>
<evidence type="ECO:0000256" key="2">
    <source>
        <dbReference type="ARBA" id="ARBA00022603"/>
    </source>
</evidence>
<dbReference type="InterPro" id="IPR029063">
    <property type="entry name" value="SAM-dependent_MTases_sf"/>
</dbReference>
<name>I4ECD1_9BACT</name>
<keyword evidence="2 6" id="KW-0489">Methyltransferase</keyword>
<dbReference type="Gene3D" id="3.40.1350.10">
    <property type="match status" value="1"/>
</dbReference>
<dbReference type="REBASE" id="60377">
    <property type="entry name" value="M.NhoORF1020023P"/>
</dbReference>
<dbReference type="CDD" id="cd02440">
    <property type="entry name" value="AdoMet_MTases"/>
    <property type="match status" value="1"/>
</dbReference>
<accession>I4ECD1</accession>
<evidence type="ECO:0000259" key="5">
    <source>
        <dbReference type="Pfam" id="PF22722"/>
    </source>
</evidence>
<dbReference type="GO" id="GO:0008170">
    <property type="term" value="F:N-methyltransferase activity"/>
    <property type="evidence" value="ECO:0007669"/>
    <property type="project" value="InterPro"/>
</dbReference>
<dbReference type="InterPro" id="IPR002941">
    <property type="entry name" value="DNA_methylase_N4/N6"/>
</dbReference>
<dbReference type="PRINTS" id="PR00508">
    <property type="entry name" value="S21N4MTFRASE"/>
</dbReference>
<feature type="domain" description="NACHT-associated inactive Restriction Endonuclease 1 sensor" evidence="5">
    <location>
        <begin position="414"/>
        <end position="515"/>
    </location>
</feature>
<dbReference type="RefSeq" id="WP_008474462.1">
    <property type="nucleotide sequence ID" value="NZ_CAGS01000005.1"/>
</dbReference>
<reference evidence="6 7" key="1">
    <citation type="journal article" date="2012" name="ISME J.">
        <title>Nitrification expanded: discovery, physiology and genomics of a nitrite-oxidizing bacterium from the phylum Chloroflexi.</title>
        <authorList>
            <person name="Sorokin D.Y."/>
            <person name="Lucker S."/>
            <person name="Vejmelkova D."/>
            <person name="Kostrikina N.A."/>
            <person name="Kleerebezem R."/>
            <person name="Rijpstra W.I."/>
            <person name="Damste J.S."/>
            <person name="Le Paslier D."/>
            <person name="Muyzer G."/>
            <person name="Wagner M."/>
            <person name="van Loosdrecht M.C."/>
            <person name="Daims H."/>
        </authorList>
    </citation>
    <scope>NUCLEOTIDE SEQUENCE [LARGE SCALE GENOMIC DNA]</scope>
    <source>
        <strain evidence="7">none</strain>
    </source>
</reference>